<evidence type="ECO:0000313" key="2">
    <source>
        <dbReference type="EMBL" id="BCA95983.1"/>
    </source>
</evidence>
<proteinExistence type="predicted"/>
<protein>
    <submittedName>
        <fullName evidence="2">Uncharacterized protein</fullName>
    </submittedName>
</protein>
<dbReference type="EMBL" id="AP022839">
    <property type="protein sequence ID" value="BCA95983.1"/>
    <property type="molecule type" value="Genomic_DNA"/>
</dbReference>
<dbReference type="AlphaFoldDB" id="A0A6F8T6Z1"/>
<reference evidence="2" key="1">
    <citation type="journal article" date="2020" name="Microbiol. Resour. Announc.">
        <title>Complete Genome Sequence of Novel Psychrotolerant Legionella Strain TUM19329, Isolated from Antarctic Lake Sediment.</title>
        <authorList>
            <person name="Shimada S."/>
            <person name="Nakai R."/>
            <person name="Aoki K."/>
            <person name="Shimoeda N."/>
            <person name="Ohno G."/>
            <person name="Miyazaki Y."/>
            <person name="Kudoh S."/>
            <person name="Imura S."/>
            <person name="Watanabe K."/>
            <person name="Ishii Y."/>
            <person name="Tateda K."/>
        </authorList>
    </citation>
    <scope>NUCLEOTIDE SEQUENCE [LARGE SCALE GENOMIC DNA]</scope>
    <source>
        <strain evidence="2">TUM19329</strain>
    </source>
</reference>
<organism evidence="2 3">
    <name type="scientific">Legionella antarctica</name>
    <dbReference type="NCBI Taxonomy" id="2708020"/>
    <lineage>
        <taxon>Bacteria</taxon>
        <taxon>Pseudomonadati</taxon>
        <taxon>Pseudomonadota</taxon>
        <taxon>Gammaproteobacteria</taxon>
        <taxon>Legionellales</taxon>
        <taxon>Legionellaceae</taxon>
        <taxon>Legionella</taxon>
    </lineage>
</organism>
<feature type="region of interest" description="Disordered" evidence="1">
    <location>
        <begin position="1"/>
        <end position="56"/>
    </location>
</feature>
<gene>
    <name evidence="2" type="ORF">TUM19329_23440</name>
</gene>
<evidence type="ECO:0000256" key="1">
    <source>
        <dbReference type="SAM" id="MobiDB-lite"/>
    </source>
</evidence>
<sequence length="56" mass="6462">MFVEDHIDSQEEKGDPVADRGSPSSSSYSKGWESKFTENQSKTQKQCKRDRKDTKH</sequence>
<feature type="compositionally biased region" description="Basic and acidic residues" evidence="1">
    <location>
        <begin position="1"/>
        <end position="18"/>
    </location>
</feature>
<keyword evidence="3" id="KW-1185">Reference proteome</keyword>
<evidence type="ECO:0000313" key="3">
    <source>
        <dbReference type="Proteomes" id="UP000502894"/>
    </source>
</evidence>
<dbReference type="KEGG" id="lant:TUM19329_23440"/>
<name>A0A6F8T6Z1_9GAMM</name>
<dbReference type="Proteomes" id="UP000502894">
    <property type="component" value="Chromosome"/>
</dbReference>
<accession>A0A6F8T6Z1</accession>